<dbReference type="Proteomes" id="UP000287394">
    <property type="component" value="Chromosome"/>
</dbReference>
<organism evidence="1 2">
    <name type="scientific">Capsulimonas corticalis</name>
    <dbReference type="NCBI Taxonomy" id="2219043"/>
    <lineage>
        <taxon>Bacteria</taxon>
        <taxon>Bacillati</taxon>
        <taxon>Armatimonadota</taxon>
        <taxon>Armatimonadia</taxon>
        <taxon>Capsulimonadales</taxon>
        <taxon>Capsulimonadaceae</taxon>
        <taxon>Capsulimonas</taxon>
    </lineage>
</organism>
<keyword evidence="2" id="KW-1185">Reference proteome</keyword>
<dbReference type="KEGG" id="ccot:CCAX7_000590"/>
<evidence type="ECO:0000313" key="1">
    <source>
        <dbReference type="EMBL" id="BDI28008.1"/>
    </source>
</evidence>
<dbReference type="RefSeq" id="WP_119319968.1">
    <property type="nucleotide sequence ID" value="NZ_AP025739.1"/>
</dbReference>
<evidence type="ECO:0000313" key="2">
    <source>
        <dbReference type="Proteomes" id="UP000287394"/>
    </source>
</evidence>
<sequence>MKTLRISQPTAGKFSGTDSGADFTRLGDILTNIAGLTHDGRTLRSVMAPFRHASSNPVGAYRLASTLICVALRKVVQATDSHSLEALHWFQSEVISGRASFCPICAMPVLGDLCRVCLVLDDARAQERDAEWIETANEGTDTSEGRTRDLADAQLDLIREYFHTVNAIATAADAVVMSEIAAQAAS</sequence>
<dbReference type="AlphaFoldDB" id="A0A402CR79"/>
<name>A0A402CR79_9BACT</name>
<reference evidence="1 2" key="1">
    <citation type="journal article" date="2019" name="Int. J. Syst. Evol. Microbiol.">
        <title>Capsulimonas corticalis gen. nov., sp. nov., an aerobic capsulated bacterium, of a novel bacterial order, Capsulimonadales ord. nov., of the class Armatimonadia of the phylum Armatimonadetes.</title>
        <authorList>
            <person name="Li J."/>
            <person name="Kudo C."/>
            <person name="Tonouchi A."/>
        </authorList>
    </citation>
    <scope>NUCLEOTIDE SEQUENCE [LARGE SCALE GENOMIC DNA]</scope>
    <source>
        <strain evidence="1 2">AX-7</strain>
    </source>
</reference>
<gene>
    <name evidence="1" type="ORF">CCAX7_000590</name>
</gene>
<protein>
    <submittedName>
        <fullName evidence="1">Uncharacterized protein</fullName>
    </submittedName>
</protein>
<dbReference type="EMBL" id="AP025739">
    <property type="protein sequence ID" value="BDI28008.1"/>
    <property type="molecule type" value="Genomic_DNA"/>
</dbReference>
<accession>A0A402CR79</accession>
<proteinExistence type="predicted"/>